<comment type="caution">
    <text evidence="1">The sequence shown here is derived from an EMBL/GenBank/DDBJ whole genome shotgun (WGS) entry which is preliminary data.</text>
</comment>
<name>A0ACB4URD2_9ACTN</name>
<protein>
    <submittedName>
        <fullName evidence="1">ABC transporter-associated permease</fullName>
    </submittedName>
</protein>
<dbReference type="Proteomes" id="UP000053711">
    <property type="component" value="Unassembled WGS sequence"/>
</dbReference>
<keyword evidence="2" id="KW-1185">Reference proteome</keyword>
<reference evidence="1 2" key="1">
    <citation type="journal article" date="2013" name="BMC Genomics">
        <title>Comparative genomics reveals distinct host-interacting traits of three major human-associated propionibacteria.</title>
        <authorList>
            <person name="Mak T.N."/>
            <person name="Schmid M."/>
            <person name="Brzuszkiewicz E."/>
            <person name="Zeng G."/>
            <person name="Meyer R."/>
            <person name="Sfanos K.S."/>
            <person name="Brinkmann V."/>
            <person name="Meyer T.F."/>
            <person name="Bruggemann H."/>
        </authorList>
    </citation>
    <scope>NUCLEOTIDE SEQUENCE [LARGE SCALE GENOMIC DNA]</scope>
    <source>
        <strain evidence="1 2">TM11</strain>
    </source>
</reference>
<evidence type="ECO:0000313" key="2">
    <source>
        <dbReference type="Proteomes" id="UP000053711"/>
    </source>
</evidence>
<dbReference type="EMBL" id="AOST01000002">
    <property type="protein sequence ID" value="ERF68010.1"/>
    <property type="molecule type" value="Genomic_DNA"/>
</dbReference>
<organism evidence="1 2">
    <name type="scientific">Cutibacterium granulosum TM11</name>
    <dbReference type="NCBI Taxonomy" id="1292373"/>
    <lineage>
        <taxon>Bacteria</taxon>
        <taxon>Bacillati</taxon>
        <taxon>Actinomycetota</taxon>
        <taxon>Actinomycetes</taxon>
        <taxon>Propionibacteriales</taxon>
        <taxon>Propionibacteriaceae</taxon>
        <taxon>Cutibacterium</taxon>
    </lineage>
</organism>
<accession>A0ACB4URD2</accession>
<gene>
    <name evidence="1" type="ORF">H640_00065</name>
</gene>
<proteinExistence type="predicted"/>
<sequence>MTVNHETLTTHPWAWWAWAMGAAAAVSLTNNPLLIALIAGAVILVVANRRTDDPWARSAGTYLKLAGIIIVIRMVFIIFFGANRTGTVLFTLPSLTLPDWAAGIDLGGPVTLEAIVGTGYEALRLATMLACFGAANSLANPRRALKSVPAALHDISTAVVVALSVFPQIIVSVGRVRRARRLRGGRVTGYRAVNSIVIPVLEDAVESSMFLARGMESRGYGRTRDNRRVRPGTGALLVVSLMLLTIAIYFILANPSGYLAPDPATCGPGTLCAALFGNRFGQRIGILAALVSLVGVTIGLRSSGRRLGVSRYRPDPWTTRSILAALCGMFALAVTVGLSRHAPTALTIGTVPLTWPVLHPVMLIIAAIVAAPGFFTQRPLRNPHTVDDARELRKDTE</sequence>
<evidence type="ECO:0000313" key="1">
    <source>
        <dbReference type="EMBL" id="ERF68010.1"/>
    </source>
</evidence>